<feature type="region of interest" description="Disordered" evidence="5">
    <location>
        <begin position="201"/>
        <end position="225"/>
    </location>
</feature>
<keyword evidence="2 4" id="KW-0862">Zinc</keyword>
<feature type="compositionally biased region" description="Low complexity" evidence="5">
    <location>
        <begin position="693"/>
        <end position="703"/>
    </location>
</feature>
<dbReference type="Proteomes" id="UP000007799">
    <property type="component" value="Unassembled WGS sequence"/>
</dbReference>
<dbReference type="EMBL" id="GL832960">
    <property type="protein sequence ID" value="EGD82204.1"/>
    <property type="molecule type" value="Genomic_DNA"/>
</dbReference>
<keyword evidence="3 4" id="KW-0440">LIM domain</keyword>
<evidence type="ECO:0000313" key="7">
    <source>
        <dbReference type="EMBL" id="EGD82204.1"/>
    </source>
</evidence>
<keyword evidence="1 4" id="KW-0479">Metal-binding</keyword>
<keyword evidence="8" id="KW-1185">Reference proteome</keyword>
<feature type="compositionally biased region" description="Polar residues" evidence="5">
    <location>
        <begin position="275"/>
        <end position="292"/>
    </location>
</feature>
<evidence type="ECO:0000256" key="2">
    <source>
        <dbReference type="ARBA" id="ARBA00022833"/>
    </source>
</evidence>
<evidence type="ECO:0000259" key="6">
    <source>
        <dbReference type="PROSITE" id="PS50023"/>
    </source>
</evidence>
<dbReference type="FunFam" id="2.10.110.10:FF:000002">
    <property type="entry name" value="LIM domain and actin-binding 1"/>
    <property type="match status" value="1"/>
</dbReference>
<gene>
    <name evidence="7" type="ORF">PTSG_02877</name>
</gene>
<feature type="region of interest" description="Disordered" evidence="5">
    <location>
        <begin position="260"/>
        <end position="325"/>
    </location>
</feature>
<dbReference type="KEGG" id="sre:PTSG_02877"/>
<protein>
    <submittedName>
        <fullName evidence="7">LIM domain-containing protein 2</fullName>
    </submittedName>
</protein>
<name>F2U3L0_SALR5</name>
<feature type="region of interest" description="Disordered" evidence="5">
    <location>
        <begin position="478"/>
        <end position="501"/>
    </location>
</feature>
<feature type="compositionally biased region" description="Low complexity" evidence="5">
    <location>
        <begin position="293"/>
        <end position="308"/>
    </location>
</feature>
<sequence>MQATAKNTHRKAGGWKPPQADACAVCTRPVYYMEKVAADNKVYHKTCFKCSECKKTLSTGTYAALDGKVFCKPHFKQLFKRKGRYTFAKDGTTDDAPSSVMIPTKLNLTSGNDATPSKQKEATAITTVAAAAAAIKQDATPASPATPATPSVKTATTTSTTTATTGASADDNTTSAATKVHARAAFNTISAAPSVRDRLSRFNTSTTTPSKKQATPAATPIKRDNSVSKIHSKFAAVASTASSPASMFLPSSRFGMCTTPLQKKKQQQQQLQQQMEEQNTTAAANNTDQGESATTPATARVATKTAAASLRRDSTTPTPSRKGSGAYAVVVKSSVTSDIACPARSRNVRDIRSLFENNAASATATPARSRLSRVKNSSSSRSSSTTSLKSTPVLARTGSTSSRRAFFESQSRNASTPHLSPSTSKTGSAATLRASTTPSTPVSRGSSLCDVVTARKAQMERARATTAVVKGATPDDYRARTRSRVTATSTSATTSSKGGDASVRSAVALFESLTRGSSLSAPATTLRPRIVFGLQQASESVVDAVPAGKDAPGTTATAAEEEKTETETETVRTVVLLGGNLQETTSTDDQEEEVEEVEEEEEEEEEEVTEEEEEEMTEEAAVAAEADSNVAAAAAAASEKQQQLQQEEDEEKGNDDVYYAEGTVLNMEEMDDASTTTPEVEDYRDTFEEQETTSDTTDATPVADTAMTHHEVSFEMTSADVDMCAETAATARDVTGAVYRRASTVSELDLSWLNDDGSDANDDAVDCEHDIEEEDKEEQLLQVDGTAALAVAGDEEYDEEGVEVESADGNDDTTTYDETPAHDDDASEATEELSSRKDSSDYEMNEQQENAVAEATCATAVNDASTKQCDQQQQPLQPRMTRRLSSVLNFSTFVNVNWDQTQIVA</sequence>
<evidence type="ECO:0000256" key="5">
    <source>
        <dbReference type="SAM" id="MobiDB-lite"/>
    </source>
</evidence>
<dbReference type="GeneID" id="16076973"/>
<evidence type="ECO:0000256" key="4">
    <source>
        <dbReference type="PROSITE-ProRule" id="PRU00125"/>
    </source>
</evidence>
<dbReference type="SUPFAM" id="SSF57716">
    <property type="entry name" value="Glucocorticoid receptor-like (DNA-binding domain)"/>
    <property type="match status" value="2"/>
</dbReference>
<feature type="compositionally biased region" description="Low complexity" evidence="5">
    <location>
        <begin position="360"/>
        <end position="390"/>
    </location>
</feature>
<dbReference type="eggNOG" id="KOG1700">
    <property type="taxonomic scope" value="Eukaryota"/>
</dbReference>
<dbReference type="PROSITE" id="PS50023">
    <property type="entry name" value="LIM_DOMAIN_2"/>
    <property type="match status" value="1"/>
</dbReference>
<reference evidence="7" key="1">
    <citation type="submission" date="2009-08" db="EMBL/GenBank/DDBJ databases">
        <title>Annotation of Salpingoeca rosetta.</title>
        <authorList>
            <consortium name="The Broad Institute Genome Sequencing Platform"/>
            <person name="Russ C."/>
            <person name="Cuomo C."/>
            <person name="Burger G."/>
            <person name="Gray M.W."/>
            <person name="Holland P.W.H."/>
            <person name="King N."/>
            <person name="Lang F.B.F."/>
            <person name="Roger A.J."/>
            <person name="Ruiz-Trillo I."/>
            <person name="Young S.K."/>
            <person name="Zeng Q."/>
            <person name="Gargeya S."/>
            <person name="Alvarado L."/>
            <person name="Berlin A."/>
            <person name="Chapman S.B."/>
            <person name="Chen Z."/>
            <person name="Freedman E."/>
            <person name="Gellesch M."/>
            <person name="Goldberg J."/>
            <person name="Griggs A."/>
            <person name="Gujja S."/>
            <person name="Heilman E."/>
            <person name="Heiman D."/>
            <person name="Howarth C."/>
            <person name="Mehta T."/>
            <person name="Neiman D."/>
            <person name="Pearson M."/>
            <person name="Roberts A."/>
            <person name="Saif S."/>
            <person name="Shea T."/>
            <person name="Shenoy N."/>
            <person name="Sisk P."/>
            <person name="Stolte C."/>
            <person name="Sykes S."/>
            <person name="White J."/>
            <person name="Yandava C."/>
            <person name="Haas B."/>
            <person name="Nusbaum C."/>
            <person name="Birren B."/>
        </authorList>
    </citation>
    <scope>NUCLEOTIDE SEQUENCE [LARGE SCALE GENOMIC DNA]</scope>
    <source>
        <strain evidence="7">ATCC 50818</strain>
    </source>
</reference>
<dbReference type="PANTHER" id="PTHR24206">
    <property type="entry name" value="OS06G0237300 PROTEIN"/>
    <property type="match status" value="1"/>
</dbReference>
<feature type="region of interest" description="Disordered" evidence="5">
    <location>
        <begin position="138"/>
        <end position="175"/>
    </location>
</feature>
<dbReference type="SMART" id="SM00132">
    <property type="entry name" value="LIM"/>
    <property type="match status" value="1"/>
</dbReference>
<dbReference type="OrthoDB" id="6129702at2759"/>
<accession>F2U3L0</accession>
<feature type="region of interest" description="Disordered" evidence="5">
    <location>
        <begin position="794"/>
        <end position="850"/>
    </location>
</feature>
<proteinExistence type="predicted"/>
<feature type="domain" description="LIM zinc-binding" evidence="6">
    <location>
        <begin position="21"/>
        <end position="81"/>
    </location>
</feature>
<organism evidence="8">
    <name type="scientific">Salpingoeca rosetta (strain ATCC 50818 / BSB-021)</name>
    <dbReference type="NCBI Taxonomy" id="946362"/>
    <lineage>
        <taxon>Eukaryota</taxon>
        <taxon>Choanoflagellata</taxon>
        <taxon>Craspedida</taxon>
        <taxon>Salpingoecidae</taxon>
        <taxon>Salpingoeca</taxon>
    </lineage>
</organism>
<feature type="compositionally biased region" description="Low complexity" evidence="5">
    <location>
        <begin position="484"/>
        <end position="496"/>
    </location>
</feature>
<dbReference type="Gene3D" id="2.10.110.10">
    <property type="entry name" value="Cysteine Rich Protein"/>
    <property type="match status" value="1"/>
</dbReference>
<dbReference type="Pfam" id="PF00412">
    <property type="entry name" value="LIM"/>
    <property type="match status" value="1"/>
</dbReference>
<feature type="compositionally biased region" description="Polar residues" evidence="5">
    <location>
        <begin position="201"/>
        <end position="213"/>
    </location>
</feature>
<dbReference type="InterPro" id="IPR001781">
    <property type="entry name" value="Znf_LIM"/>
</dbReference>
<feature type="compositionally biased region" description="Acidic residues" evidence="5">
    <location>
        <begin position="586"/>
        <end position="618"/>
    </location>
</feature>
<dbReference type="GO" id="GO:0046872">
    <property type="term" value="F:metal ion binding"/>
    <property type="evidence" value="ECO:0007669"/>
    <property type="project" value="UniProtKB-KW"/>
</dbReference>
<feature type="compositionally biased region" description="Acidic residues" evidence="5">
    <location>
        <begin position="794"/>
        <end position="815"/>
    </location>
</feature>
<feature type="region of interest" description="Disordered" evidence="5">
    <location>
        <begin position="360"/>
        <end position="448"/>
    </location>
</feature>
<feature type="compositionally biased region" description="Low complexity" evidence="5">
    <location>
        <begin position="619"/>
        <end position="645"/>
    </location>
</feature>
<dbReference type="AlphaFoldDB" id="F2U3L0"/>
<dbReference type="CDD" id="cd09358">
    <property type="entry name" value="LIM_Mical_like"/>
    <property type="match status" value="1"/>
</dbReference>
<evidence type="ECO:0000256" key="1">
    <source>
        <dbReference type="ARBA" id="ARBA00022723"/>
    </source>
</evidence>
<dbReference type="InParanoid" id="F2U3L0"/>
<dbReference type="RefSeq" id="XP_004996387.1">
    <property type="nucleotide sequence ID" value="XM_004996330.1"/>
</dbReference>
<feature type="compositionally biased region" description="Polar residues" evidence="5">
    <location>
        <begin position="397"/>
        <end position="446"/>
    </location>
</feature>
<dbReference type="OMA" id="SERENCK"/>
<evidence type="ECO:0000313" key="8">
    <source>
        <dbReference type="Proteomes" id="UP000007799"/>
    </source>
</evidence>
<dbReference type="PROSITE" id="PS00478">
    <property type="entry name" value="LIM_DOMAIN_1"/>
    <property type="match status" value="1"/>
</dbReference>
<evidence type="ECO:0000256" key="3">
    <source>
        <dbReference type="ARBA" id="ARBA00023038"/>
    </source>
</evidence>
<feature type="region of interest" description="Disordered" evidence="5">
    <location>
        <begin position="544"/>
        <end position="703"/>
    </location>
</feature>